<dbReference type="Pfam" id="PF00144">
    <property type="entry name" value="Beta-lactamase"/>
    <property type="match status" value="1"/>
</dbReference>
<sequence>MSSDSSKTLTSMCDHVQKAVDDGIWPAAQFAVARHGEILAFESFGEAGDGDRLCLFSTTKPIVASVMWQLLGEGLVTLDTKVAEVWPEFVAHGKDVITLEHVLLHTCGLTNGAIDAASLPDRQARTAAMAQWRLEWEPGTRYEYHGFSAHWVLAELIQRLTGQDYRDALRARVLDPLGLDRLELGVPKERQGDLQRVVATGEYPLGALEALLGRPVDAAVLEAGDTAIRAVANDPELIALGVPGANAFSDAAGVALFYQELLHNTSGLWRPDVLADATGGIRNTWPADPSRSDAPANRSIGLVIAGADDSVSVELPSYDAPLELRPYGGRTSARAFGHSGAGGQSTWADPETGLSFCLLTSGMDRDVVRDHQRHTAIESLVPDLV</sequence>
<dbReference type="PANTHER" id="PTHR43283:SF3">
    <property type="entry name" value="BETA-LACTAMASE FAMILY PROTEIN (AFU_ORTHOLOGUE AFUA_5G07500)"/>
    <property type="match status" value="1"/>
</dbReference>
<dbReference type="InterPro" id="IPR012338">
    <property type="entry name" value="Beta-lactam/transpept-like"/>
</dbReference>
<dbReference type="InterPro" id="IPR001466">
    <property type="entry name" value="Beta-lactam-related"/>
</dbReference>
<evidence type="ECO:0000313" key="2">
    <source>
        <dbReference type="EMBL" id="KUO05563.1"/>
    </source>
</evidence>
<dbReference type="Gene3D" id="3.40.710.10">
    <property type="entry name" value="DD-peptidase/beta-lactamase superfamily"/>
    <property type="match status" value="1"/>
</dbReference>
<accession>A0A101U7B7</accession>
<dbReference type="EMBL" id="LMWY01000004">
    <property type="protein sequence ID" value="KUO05563.1"/>
    <property type="molecule type" value="Genomic_DNA"/>
</dbReference>
<dbReference type="Proteomes" id="UP000053429">
    <property type="component" value="Unassembled WGS sequence"/>
</dbReference>
<dbReference type="SUPFAM" id="SSF56601">
    <property type="entry name" value="beta-lactamase/transpeptidase-like"/>
    <property type="match status" value="1"/>
</dbReference>
<protein>
    <recommendedName>
        <fullName evidence="1">Beta-lactamase-related domain-containing protein</fullName>
    </recommendedName>
</protein>
<dbReference type="AlphaFoldDB" id="A0A101U7B7"/>
<evidence type="ECO:0000259" key="1">
    <source>
        <dbReference type="Pfam" id="PF00144"/>
    </source>
</evidence>
<dbReference type="STRING" id="661399.AQJ67_05285"/>
<comment type="caution">
    <text evidence="2">The sequence shown here is derived from an EMBL/GenBank/DDBJ whole genome shotgun (WGS) entry which is preliminary data.</text>
</comment>
<dbReference type="InterPro" id="IPR050789">
    <property type="entry name" value="Diverse_Enzym_Activities"/>
</dbReference>
<feature type="domain" description="Beta-lactamase-related" evidence="1">
    <location>
        <begin position="16"/>
        <end position="371"/>
    </location>
</feature>
<name>A0A101U7B7_9ACTN</name>
<gene>
    <name evidence="2" type="ORF">AQJ67_05285</name>
</gene>
<evidence type="ECO:0000313" key="3">
    <source>
        <dbReference type="Proteomes" id="UP000053429"/>
    </source>
</evidence>
<reference evidence="2 3" key="1">
    <citation type="submission" date="2015-10" db="EMBL/GenBank/DDBJ databases">
        <title>Draft genome sequence of Streptomyces caeruleatus NRRL B-24802, type strain for the species Streptomyces caeruleatus.</title>
        <authorList>
            <person name="Ruckert C."/>
            <person name="Winkler A."/>
            <person name="Kalinowski J."/>
            <person name="Kampfer P."/>
            <person name="Glaeser S."/>
        </authorList>
    </citation>
    <scope>NUCLEOTIDE SEQUENCE [LARGE SCALE GENOMIC DNA]</scope>
    <source>
        <strain evidence="2 3">NRRL B-24802</strain>
    </source>
</reference>
<keyword evidence="3" id="KW-1185">Reference proteome</keyword>
<organism evidence="2 3">
    <name type="scientific">Streptomyces caeruleatus</name>
    <dbReference type="NCBI Taxonomy" id="661399"/>
    <lineage>
        <taxon>Bacteria</taxon>
        <taxon>Bacillati</taxon>
        <taxon>Actinomycetota</taxon>
        <taxon>Actinomycetes</taxon>
        <taxon>Kitasatosporales</taxon>
        <taxon>Streptomycetaceae</taxon>
        <taxon>Streptomyces</taxon>
    </lineage>
</organism>
<dbReference type="PANTHER" id="PTHR43283">
    <property type="entry name" value="BETA-LACTAMASE-RELATED"/>
    <property type="match status" value="1"/>
</dbReference>
<proteinExistence type="predicted"/>